<reference evidence="1" key="1">
    <citation type="submission" date="2014-07" db="EMBL/GenBank/DDBJ databases">
        <title>Identification of a novel salt tolerance gene in wild soybean by whole-genome sequencing.</title>
        <authorList>
            <person name="Lam H.-M."/>
            <person name="Qi X."/>
            <person name="Li M.-W."/>
            <person name="Liu X."/>
            <person name="Xie M."/>
            <person name="Ni M."/>
            <person name="Xu X."/>
        </authorList>
    </citation>
    <scope>NUCLEOTIDE SEQUENCE [LARGE SCALE GENOMIC DNA]</scope>
    <source>
        <tissue evidence="1">Root</tissue>
    </source>
</reference>
<organism evidence="1">
    <name type="scientific">Glycine soja</name>
    <name type="common">Wild soybean</name>
    <dbReference type="NCBI Taxonomy" id="3848"/>
    <lineage>
        <taxon>Eukaryota</taxon>
        <taxon>Viridiplantae</taxon>
        <taxon>Streptophyta</taxon>
        <taxon>Embryophyta</taxon>
        <taxon>Tracheophyta</taxon>
        <taxon>Spermatophyta</taxon>
        <taxon>Magnoliopsida</taxon>
        <taxon>eudicotyledons</taxon>
        <taxon>Gunneridae</taxon>
        <taxon>Pentapetalae</taxon>
        <taxon>rosids</taxon>
        <taxon>fabids</taxon>
        <taxon>Fabales</taxon>
        <taxon>Fabaceae</taxon>
        <taxon>Papilionoideae</taxon>
        <taxon>50 kb inversion clade</taxon>
        <taxon>NPAAA clade</taxon>
        <taxon>indigoferoid/millettioid clade</taxon>
        <taxon>Phaseoleae</taxon>
        <taxon>Glycine</taxon>
        <taxon>Glycine subgen. Soja</taxon>
    </lineage>
</organism>
<dbReference type="AlphaFoldDB" id="A0A0B2QVA8"/>
<protein>
    <submittedName>
        <fullName evidence="1">Uncharacterized protein</fullName>
    </submittedName>
</protein>
<accession>A0A0B2QVA8</accession>
<proteinExistence type="predicted"/>
<dbReference type="EMBL" id="KN654275">
    <property type="protein sequence ID" value="KHN25556.1"/>
    <property type="molecule type" value="Genomic_DNA"/>
</dbReference>
<sequence>MFPSSLVKTSVKLIINMYDSPHSLNDIASGYENWLSRILTLELELAPTFMH</sequence>
<dbReference type="Proteomes" id="UP000053555">
    <property type="component" value="Unassembled WGS sequence"/>
</dbReference>
<name>A0A0B2QVA8_GLYSO</name>
<gene>
    <name evidence="1" type="ORF">glysoja_035684</name>
</gene>
<evidence type="ECO:0000313" key="1">
    <source>
        <dbReference type="EMBL" id="KHN25556.1"/>
    </source>
</evidence>